<feature type="non-terminal residue" evidence="1">
    <location>
        <position position="1"/>
    </location>
</feature>
<comment type="caution">
    <text evidence="1">The sequence shown here is derived from an EMBL/GenBank/DDBJ whole genome shotgun (WGS) entry which is preliminary data.</text>
</comment>
<name>X1ECE7_9ZZZZ</name>
<protein>
    <submittedName>
        <fullName evidence="1">Uncharacterized protein</fullName>
    </submittedName>
</protein>
<evidence type="ECO:0000313" key="1">
    <source>
        <dbReference type="EMBL" id="GAH14819.1"/>
    </source>
</evidence>
<accession>X1ECE7</accession>
<dbReference type="EMBL" id="BART01032795">
    <property type="protein sequence ID" value="GAH14819.1"/>
    <property type="molecule type" value="Genomic_DNA"/>
</dbReference>
<reference evidence="1" key="1">
    <citation type="journal article" date="2014" name="Front. Microbiol.">
        <title>High frequency of phylogenetically diverse reductive dehalogenase-homologous genes in deep subseafloor sedimentary metagenomes.</title>
        <authorList>
            <person name="Kawai M."/>
            <person name="Futagami T."/>
            <person name="Toyoda A."/>
            <person name="Takaki Y."/>
            <person name="Nishi S."/>
            <person name="Hori S."/>
            <person name="Arai W."/>
            <person name="Tsubouchi T."/>
            <person name="Morono Y."/>
            <person name="Uchiyama I."/>
            <person name="Ito T."/>
            <person name="Fujiyama A."/>
            <person name="Inagaki F."/>
            <person name="Takami H."/>
        </authorList>
    </citation>
    <scope>NUCLEOTIDE SEQUENCE</scope>
    <source>
        <strain evidence="1">Expedition CK06-06</strain>
    </source>
</reference>
<sequence length="130" mass="14919">GTITKICEQYKEAYHGGFYFPESNSSIPALKNIGFFESPFISKSDFNSFVQIADFCAGACKKRAKDLLKNNRETVSKEFMRKIIQKFYKTNSEDIIGKGIAVFPRDTELYELISQDVKEIFNNMEDISPF</sequence>
<dbReference type="AlphaFoldDB" id="X1ECE7"/>
<gene>
    <name evidence="1" type="ORF">S01H4_56573</name>
</gene>
<organism evidence="1">
    <name type="scientific">marine sediment metagenome</name>
    <dbReference type="NCBI Taxonomy" id="412755"/>
    <lineage>
        <taxon>unclassified sequences</taxon>
        <taxon>metagenomes</taxon>
        <taxon>ecological metagenomes</taxon>
    </lineage>
</organism>
<proteinExistence type="predicted"/>